<dbReference type="SUPFAM" id="SSF54637">
    <property type="entry name" value="Thioesterase/thiol ester dehydrase-isomerase"/>
    <property type="match status" value="2"/>
</dbReference>
<evidence type="ECO:0000259" key="9">
    <source>
        <dbReference type="Pfam" id="PF20791"/>
    </source>
</evidence>
<evidence type="ECO:0000259" key="8">
    <source>
        <dbReference type="Pfam" id="PF01643"/>
    </source>
</evidence>
<dbReference type="GO" id="GO:0016297">
    <property type="term" value="F:fatty acyl-[ACP] hydrolase activity"/>
    <property type="evidence" value="ECO:0007669"/>
    <property type="project" value="InterPro"/>
</dbReference>
<dbReference type="RefSeq" id="WP_073375261.1">
    <property type="nucleotide sequence ID" value="NZ_FQXS01000008.1"/>
</dbReference>
<dbReference type="EMBL" id="FQXS01000008">
    <property type="protein sequence ID" value="SHH76040.1"/>
    <property type="molecule type" value="Genomic_DNA"/>
</dbReference>
<feature type="domain" description="Acyl-ACP thioesterase-like C-terminal" evidence="9">
    <location>
        <begin position="158"/>
        <end position="207"/>
    </location>
</feature>
<proteinExistence type="inferred from homology"/>
<evidence type="ECO:0000313" key="10">
    <source>
        <dbReference type="EMBL" id="SHH76040.1"/>
    </source>
</evidence>
<dbReference type="Pfam" id="PF01643">
    <property type="entry name" value="Acyl-ACP_TE"/>
    <property type="match status" value="1"/>
</dbReference>
<comment type="similarity">
    <text evidence="1">Belongs to the acyl-ACP thioesterase family.</text>
</comment>
<keyword evidence="2" id="KW-0444">Lipid biosynthesis</keyword>
<evidence type="ECO:0000256" key="4">
    <source>
        <dbReference type="ARBA" id="ARBA00022832"/>
    </source>
</evidence>
<dbReference type="Pfam" id="PF20791">
    <property type="entry name" value="Acyl-ACP_TE_C"/>
    <property type="match status" value="1"/>
</dbReference>
<name>A0A1M5VLF7_9BACT</name>
<sequence length="247" mass="27770">MKIDFEQTIQVGDVATDRRLRLDGLFNFFQEMAVLHTQRVGLSLNTFLESGHTWVLSRAVVQITELPHLDDRVTLSTWSRGIKRFKGFREFEVSLRGRRIVAASSLWIYLDVRTGRPVRVPDSFEKLYGLIDDRAGEGDCEALRFADVERADYLLLVATRVSDYDINGHVNNAVILQYLQTAVVRHFGQRARVTEISLIFLKEIPLSVDEVRVAIQETAAGCLFSVAGADHVFVKGHAVVNGTAVIP</sequence>
<accession>A0A1M5VLF7</accession>
<dbReference type="InterPro" id="IPR029069">
    <property type="entry name" value="HotDog_dom_sf"/>
</dbReference>
<evidence type="ECO:0000256" key="7">
    <source>
        <dbReference type="ARBA" id="ARBA00023160"/>
    </source>
</evidence>
<evidence type="ECO:0000313" key="11">
    <source>
        <dbReference type="Proteomes" id="UP000184139"/>
    </source>
</evidence>
<keyword evidence="5" id="KW-0809">Transit peptide</keyword>
<dbReference type="AlphaFoldDB" id="A0A1M5VLF7"/>
<dbReference type="OrthoDB" id="9801517at2"/>
<evidence type="ECO:0000256" key="3">
    <source>
        <dbReference type="ARBA" id="ARBA00022801"/>
    </source>
</evidence>
<evidence type="ECO:0000256" key="6">
    <source>
        <dbReference type="ARBA" id="ARBA00023098"/>
    </source>
</evidence>
<dbReference type="Proteomes" id="UP000184139">
    <property type="component" value="Unassembled WGS sequence"/>
</dbReference>
<dbReference type="InterPro" id="IPR002864">
    <property type="entry name" value="Acyl-ACP_thioesterase_NHD"/>
</dbReference>
<dbReference type="PANTHER" id="PTHR31727">
    <property type="entry name" value="OLEOYL-ACYL CARRIER PROTEIN THIOESTERASE 1, CHLOROPLASTIC"/>
    <property type="match status" value="1"/>
</dbReference>
<reference evidence="10 11" key="1">
    <citation type="submission" date="2016-11" db="EMBL/GenBank/DDBJ databases">
        <authorList>
            <person name="Jaros S."/>
            <person name="Januszkiewicz K."/>
            <person name="Wedrychowicz H."/>
        </authorList>
    </citation>
    <scope>NUCLEOTIDE SEQUENCE [LARGE SCALE GENOMIC DNA]</scope>
    <source>
        <strain evidence="10 11">DSM 9705</strain>
    </source>
</reference>
<dbReference type="Gene3D" id="3.10.129.10">
    <property type="entry name" value="Hotdog Thioesterase"/>
    <property type="match status" value="1"/>
</dbReference>
<dbReference type="GO" id="GO:0000036">
    <property type="term" value="F:acyl carrier activity"/>
    <property type="evidence" value="ECO:0007669"/>
    <property type="project" value="TreeGrafter"/>
</dbReference>
<evidence type="ECO:0000256" key="5">
    <source>
        <dbReference type="ARBA" id="ARBA00022946"/>
    </source>
</evidence>
<protein>
    <submittedName>
        <fullName evidence="10">Acyl-ACP thioesterase</fullName>
    </submittedName>
</protein>
<keyword evidence="11" id="KW-1185">Reference proteome</keyword>
<dbReference type="InterPro" id="IPR045023">
    <property type="entry name" value="FATA/B"/>
</dbReference>
<feature type="domain" description="Acyl-ACP thioesterase N-terminal hotdog" evidence="8">
    <location>
        <begin position="8"/>
        <end position="128"/>
    </location>
</feature>
<dbReference type="InterPro" id="IPR049427">
    <property type="entry name" value="Acyl-ACP_TE_C"/>
</dbReference>
<dbReference type="PANTHER" id="PTHR31727:SF6">
    <property type="entry name" value="OLEOYL-ACYL CARRIER PROTEIN THIOESTERASE 1, CHLOROPLASTIC"/>
    <property type="match status" value="1"/>
</dbReference>
<keyword evidence="4" id="KW-0276">Fatty acid metabolism</keyword>
<keyword evidence="6" id="KW-0443">Lipid metabolism</keyword>
<keyword evidence="7" id="KW-0275">Fatty acid biosynthesis</keyword>
<keyword evidence="3" id="KW-0378">Hydrolase</keyword>
<organism evidence="10 11">
    <name type="scientific">Desulfofustis glycolicus DSM 9705</name>
    <dbReference type="NCBI Taxonomy" id="1121409"/>
    <lineage>
        <taxon>Bacteria</taxon>
        <taxon>Pseudomonadati</taxon>
        <taxon>Thermodesulfobacteriota</taxon>
        <taxon>Desulfobulbia</taxon>
        <taxon>Desulfobulbales</taxon>
        <taxon>Desulfocapsaceae</taxon>
        <taxon>Desulfofustis</taxon>
    </lineage>
</organism>
<gene>
    <name evidence="10" type="ORF">SAMN02745124_01776</name>
</gene>
<evidence type="ECO:0000256" key="2">
    <source>
        <dbReference type="ARBA" id="ARBA00022516"/>
    </source>
</evidence>
<dbReference type="STRING" id="1121409.SAMN02745124_01776"/>
<evidence type="ECO:0000256" key="1">
    <source>
        <dbReference type="ARBA" id="ARBA00006500"/>
    </source>
</evidence>